<dbReference type="SUPFAM" id="SSF52113">
    <property type="entry name" value="BRCT domain"/>
    <property type="match status" value="1"/>
</dbReference>
<feature type="region of interest" description="Disordered" evidence="1">
    <location>
        <begin position="1172"/>
        <end position="1432"/>
    </location>
</feature>
<dbReference type="PROSITE" id="PS50172">
    <property type="entry name" value="BRCT"/>
    <property type="match status" value="1"/>
</dbReference>
<feature type="compositionally biased region" description="Low complexity" evidence="1">
    <location>
        <begin position="1038"/>
        <end position="1060"/>
    </location>
</feature>
<feature type="compositionally biased region" description="Low complexity" evidence="1">
    <location>
        <begin position="1611"/>
        <end position="1632"/>
    </location>
</feature>
<dbReference type="InterPro" id="IPR001357">
    <property type="entry name" value="BRCT_dom"/>
</dbReference>
<feature type="compositionally biased region" description="Basic and acidic residues" evidence="1">
    <location>
        <begin position="507"/>
        <end position="520"/>
    </location>
</feature>
<feature type="region of interest" description="Disordered" evidence="1">
    <location>
        <begin position="90"/>
        <end position="256"/>
    </location>
</feature>
<feature type="region of interest" description="Disordered" evidence="1">
    <location>
        <begin position="1670"/>
        <end position="1715"/>
    </location>
</feature>
<feature type="compositionally biased region" description="Acidic residues" evidence="1">
    <location>
        <begin position="824"/>
        <end position="836"/>
    </location>
</feature>
<feature type="compositionally biased region" description="Polar residues" evidence="1">
    <location>
        <begin position="1266"/>
        <end position="1276"/>
    </location>
</feature>
<feature type="compositionally biased region" description="Basic and acidic residues" evidence="1">
    <location>
        <begin position="527"/>
        <end position="554"/>
    </location>
</feature>
<feature type="compositionally biased region" description="Low complexity" evidence="1">
    <location>
        <begin position="449"/>
        <end position="459"/>
    </location>
</feature>
<feature type="compositionally biased region" description="Low complexity" evidence="1">
    <location>
        <begin position="1402"/>
        <end position="1411"/>
    </location>
</feature>
<feature type="compositionally biased region" description="Low complexity" evidence="1">
    <location>
        <begin position="765"/>
        <end position="774"/>
    </location>
</feature>
<feature type="region of interest" description="Disordered" evidence="1">
    <location>
        <begin position="1"/>
        <end position="20"/>
    </location>
</feature>
<feature type="compositionally biased region" description="Basic and acidic residues" evidence="1">
    <location>
        <begin position="364"/>
        <end position="380"/>
    </location>
</feature>
<evidence type="ECO:0000259" key="2">
    <source>
        <dbReference type="PROSITE" id="PS50172"/>
    </source>
</evidence>
<feature type="compositionally biased region" description="Basic and acidic residues" evidence="1">
    <location>
        <begin position="889"/>
        <end position="904"/>
    </location>
</feature>
<feature type="compositionally biased region" description="Basic and acidic residues" evidence="1">
    <location>
        <begin position="1174"/>
        <end position="1183"/>
    </location>
</feature>
<feature type="region of interest" description="Disordered" evidence="1">
    <location>
        <begin position="1607"/>
        <end position="1632"/>
    </location>
</feature>
<feature type="domain" description="BRCT" evidence="2">
    <location>
        <begin position="1498"/>
        <end position="1556"/>
    </location>
</feature>
<feature type="compositionally biased region" description="Basic and acidic residues" evidence="1">
    <location>
        <begin position="122"/>
        <end position="143"/>
    </location>
</feature>
<accession>A0A0G4HEH1</accession>
<feature type="compositionally biased region" description="Basic and acidic residues" evidence="1">
    <location>
        <begin position="1363"/>
        <end position="1381"/>
    </location>
</feature>
<feature type="region of interest" description="Disordered" evidence="1">
    <location>
        <begin position="1491"/>
        <end position="1510"/>
    </location>
</feature>
<evidence type="ECO:0000256" key="1">
    <source>
        <dbReference type="SAM" id="MobiDB-lite"/>
    </source>
</evidence>
<feature type="compositionally biased region" description="Low complexity" evidence="1">
    <location>
        <begin position="341"/>
        <end position="350"/>
    </location>
</feature>
<dbReference type="InterPro" id="IPR036420">
    <property type="entry name" value="BRCT_dom_sf"/>
</dbReference>
<proteinExistence type="predicted"/>
<reference evidence="3" key="1">
    <citation type="submission" date="2014-11" db="EMBL/GenBank/DDBJ databases">
        <authorList>
            <person name="Otto D Thomas"/>
            <person name="Naeem Raeece"/>
        </authorList>
    </citation>
    <scope>NUCLEOTIDE SEQUENCE</scope>
</reference>
<protein>
    <recommendedName>
        <fullName evidence="2">BRCT domain-containing protein</fullName>
    </recommendedName>
</protein>
<feature type="compositionally biased region" description="Polar residues" evidence="1">
    <location>
        <begin position="1385"/>
        <end position="1401"/>
    </location>
</feature>
<feature type="compositionally biased region" description="Polar residues" evidence="1">
    <location>
        <begin position="1199"/>
        <end position="1214"/>
    </location>
</feature>
<feature type="compositionally biased region" description="Pro residues" evidence="1">
    <location>
        <begin position="436"/>
        <end position="448"/>
    </location>
</feature>
<feature type="compositionally biased region" description="Basic and acidic residues" evidence="1">
    <location>
        <begin position="181"/>
        <end position="190"/>
    </location>
</feature>
<organism evidence="3">
    <name type="scientific">Chromera velia CCMP2878</name>
    <dbReference type="NCBI Taxonomy" id="1169474"/>
    <lineage>
        <taxon>Eukaryota</taxon>
        <taxon>Sar</taxon>
        <taxon>Alveolata</taxon>
        <taxon>Colpodellida</taxon>
        <taxon>Chromeraceae</taxon>
        <taxon>Chromera</taxon>
    </lineage>
</organism>
<feature type="region of interest" description="Disordered" evidence="1">
    <location>
        <begin position="322"/>
        <end position="1125"/>
    </location>
</feature>
<feature type="compositionally biased region" description="Basic and acidic residues" evidence="1">
    <location>
        <begin position="1416"/>
        <end position="1431"/>
    </location>
</feature>
<dbReference type="VEuPathDB" id="CryptoDB:Cvel_978"/>
<feature type="compositionally biased region" description="Low complexity" evidence="1">
    <location>
        <begin position="150"/>
        <end position="173"/>
    </location>
</feature>
<feature type="compositionally biased region" description="Basic and acidic residues" evidence="1">
    <location>
        <begin position="7"/>
        <end position="16"/>
    </location>
</feature>
<feature type="compositionally biased region" description="Low complexity" evidence="1">
    <location>
        <begin position="1682"/>
        <end position="1703"/>
    </location>
</feature>
<feature type="compositionally biased region" description="Polar residues" evidence="1">
    <location>
        <begin position="1223"/>
        <end position="1236"/>
    </location>
</feature>
<dbReference type="EMBL" id="CDMZ01002419">
    <property type="protein sequence ID" value="CEM42297.1"/>
    <property type="molecule type" value="Genomic_DNA"/>
</dbReference>
<feature type="compositionally biased region" description="Acidic residues" evidence="1">
    <location>
        <begin position="471"/>
        <end position="480"/>
    </location>
</feature>
<evidence type="ECO:0000313" key="3">
    <source>
        <dbReference type="EMBL" id="CEM42297.1"/>
    </source>
</evidence>
<name>A0A0G4HEH1_9ALVE</name>
<feature type="compositionally biased region" description="Basic and acidic residues" evidence="1">
    <location>
        <begin position="847"/>
        <end position="866"/>
    </location>
</feature>
<feature type="compositionally biased region" description="Gly residues" evidence="1">
    <location>
        <begin position="621"/>
        <end position="630"/>
    </location>
</feature>
<sequence>MLCPPESRSDPLHHPTGEAGGDLQMLQEVHSRVSAFCQKVSTELNCFWWRKDFQRAAVAGDLSHTFSQLSRLVENFRLPPFSSVEGEGELLEPAHSSPSVDRQRRPASSLEEEQGSAIAGKTEAEGDAREREETKAGGDRETVPVRLDASVSGVEGGVPSPSSSSSLCPSGVSAQAPESMGKQETERGQRQVEATEAQPLGADSALSKKRRLGPPPSPVCVGGEGKTTGRGMRLSSSSCHEGGVRTRKVTPKGRISKRISSLRASISFANSCRPTGRNGRGRLGISASSHPSLRGGVPGWGPFGSLSSCSDLMDWYEMEAAGAEGLSSDEEGEGDGGEGGAASSSLEGGAVDVNGLNWKRQTKSVREETEEKSLKGDVHQVGEGSGESGESATDVRDMRPGSNGTSDRGDTALQVEGGGLHQGPQVTSSHEFQKDPPCPSVNPLPHVPPLSSHFLPFPLTSADSGPLVFDFPDEDLDDWGGEWGQGQREGQEERAEDAQTSAVYDQRQNDILDGRGDGERVSASVHGVRETEQKQEQRESVTEVESSKSREQKSRASLLGEGEGDGGSGGSRDGVGDGKQSDEVTETASVSGKSPHTDSRTAISLFSSLPLSKTSPEGKAVGAGGGGEASGGCPVSVAPSRPPPDHRTASRSETLYLGTPSDGLTERGGGEEETGLDGESPLHLFSVPPTAPYSREESALRGQEANRMSAHSNDLHPNPPAPLVPRHDPYSNDALECLPAQTEEDSCGGMGEGEGTERVRGEADLSAASGLAGSRQSPLGSHGGVQRASAERASVSLGLTASVAVDEGGDLGEGEDKACLNGEEGGDGEGLEDTGGDGEIVVCGRGKGGEGREEGDSKELQRENAHEISLPEGLHSDLNSRTLEYRSGNPEKKESAEMNQRENQEAAVSPCESEQALHRQKDTASAYGDDDSIPLISEPADGSLSLGVLGGDKDLSSPFAEDEGEDDEHCSRSHETCDPSSSSFCPPMQLEGSLQTQRDAHSSFHPFAPPQEGGGTERDREETVKNDTVYQTLPPSHPTSSSPSFQPNRNPSLSPSRPSSDVLFLDPSEKSRDCNSIPQEEPYKDETESLHLQLHEPPPSMETEPEGEGSPSRPAGETRVSHRDYPMQLWQHSNSIGPPSVYQQQSESLFSLPSRPGIPTIKATRCVNANCHTSTERKEKHQEAPQSPPPSSLFIPEVQSDQCPHASQSFSTLHPKSPKREGSSPTSPQKQHTSPAPSKPIPLSVSGFKQEEGQDIHNNNKRSPEFTRTQEPPQSFQHEEKAEPPLVRASAPAPTNKSPPPPPSPSDSDVIILSDRPPARVPRIPLAPLALVNQPKGPSLPAPVARKGNTKKGAGPSRQVQARIEDVFGGHWGMMRDRQAVVKDSASQTSRGRGKDSQGNASSSSSSSSFSMRSLTDAKKGQSGEGQKDAEADSGVCFVDCTAGEGDTKDGWDENRLLNQPIAGNEDKAEEGPCIVTTSIPMRLKNRLQDALRPPDSLSGSLAESPVQEEATHMVVPSDENGRAKGRSVRFLLGLLRGLEVLSPAWVEASLDAARLFHSVAVSLDGNSLSKKVPPYSDLKTLVLFGGGACVRSKEIVAAVSQRNSGRDMTSRSACSFSSIPSSSSSCSSSQGEDWSQSVKLAVVLLDEYTTSRSKAEEFEKRLITRTLPGKKAAGPSQANRGPSPAVAGPEGAASSSSSVSAAAREESVTGPGSSDPIPECVFRVAPVKWLLDCISTYKLLPIPLSAGEEGSADKNFHFLISSFSFVLSFDPFRSLSHLEAYGD</sequence>
<dbReference type="Gene3D" id="3.40.50.10190">
    <property type="entry name" value="BRCT domain"/>
    <property type="match status" value="1"/>
</dbReference>
<feature type="compositionally biased region" description="Polar residues" evidence="1">
    <location>
        <begin position="586"/>
        <end position="615"/>
    </location>
</feature>
<feature type="compositionally biased region" description="Basic and acidic residues" evidence="1">
    <location>
        <begin position="1015"/>
        <end position="1025"/>
    </location>
</feature>
<feature type="compositionally biased region" description="Basic residues" evidence="1">
    <location>
        <begin position="245"/>
        <end position="256"/>
    </location>
</feature>
<feature type="compositionally biased region" description="Acidic residues" evidence="1">
    <location>
        <begin position="327"/>
        <end position="336"/>
    </location>
</feature>
<gene>
    <name evidence="3" type="ORF">Cvel_978</name>
</gene>